<feature type="compositionally biased region" description="Basic residues" evidence="1">
    <location>
        <begin position="52"/>
        <end position="61"/>
    </location>
</feature>
<keyword evidence="4" id="KW-1185">Reference proteome</keyword>
<evidence type="ECO:0000256" key="1">
    <source>
        <dbReference type="SAM" id="MobiDB-lite"/>
    </source>
</evidence>
<keyword evidence="2" id="KW-0732">Signal</keyword>
<evidence type="ECO:0000256" key="2">
    <source>
        <dbReference type="SAM" id="SignalP"/>
    </source>
</evidence>
<dbReference type="OrthoDB" id="3783411at2759"/>
<evidence type="ECO:0000313" key="3">
    <source>
        <dbReference type="EMBL" id="PVI01830.1"/>
    </source>
</evidence>
<organism evidence="3 4">
    <name type="scientific">Periconia macrospinosa</name>
    <dbReference type="NCBI Taxonomy" id="97972"/>
    <lineage>
        <taxon>Eukaryota</taxon>
        <taxon>Fungi</taxon>
        <taxon>Dikarya</taxon>
        <taxon>Ascomycota</taxon>
        <taxon>Pezizomycotina</taxon>
        <taxon>Dothideomycetes</taxon>
        <taxon>Pleosporomycetidae</taxon>
        <taxon>Pleosporales</taxon>
        <taxon>Massarineae</taxon>
        <taxon>Periconiaceae</taxon>
        <taxon>Periconia</taxon>
    </lineage>
</organism>
<proteinExistence type="predicted"/>
<gene>
    <name evidence="3" type="ORF">DM02DRAFT_613362</name>
</gene>
<reference evidence="3 4" key="1">
    <citation type="journal article" date="2018" name="Sci. Rep.">
        <title>Comparative genomics provides insights into the lifestyle and reveals functional heterogeneity of dark septate endophytic fungi.</title>
        <authorList>
            <person name="Knapp D.G."/>
            <person name="Nemeth J.B."/>
            <person name="Barry K."/>
            <person name="Hainaut M."/>
            <person name="Henrissat B."/>
            <person name="Johnson J."/>
            <person name="Kuo A."/>
            <person name="Lim J.H.P."/>
            <person name="Lipzen A."/>
            <person name="Nolan M."/>
            <person name="Ohm R.A."/>
            <person name="Tamas L."/>
            <person name="Grigoriev I.V."/>
            <person name="Spatafora J.W."/>
            <person name="Nagy L.G."/>
            <person name="Kovacs G.M."/>
        </authorList>
    </citation>
    <scope>NUCLEOTIDE SEQUENCE [LARGE SCALE GENOMIC DNA]</scope>
    <source>
        <strain evidence="3 4">DSE2036</strain>
    </source>
</reference>
<dbReference type="AlphaFoldDB" id="A0A2V1DY83"/>
<feature type="region of interest" description="Disordered" evidence="1">
    <location>
        <begin position="30"/>
        <end position="62"/>
    </location>
</feature>
<feature type="chain" id="PRO_5016005586" evidence="2">
    <location>
        <begin position="21"/>
        <end position="112"/>
    </location>
</feature>
<feature type="signal peptide" evidence="2">
    <location>
        <begin position="1"/>
        <end position="20"/>
    </location>
</feature>
<name>A0A2V1DY83_9PLEO</name>
<dbReference type="EMBL" id="KZ805351">
    <property type="protein sequence ID" value="PVI01830.1"/>
    <property type="molecule type" value="Genomic_DNA"/>
</dbReference>
<feature type="compositionally biased region" description="Polar residues" evidence="1">
    <location>
        <begin position="36"/>
        <end position="49"/>
    </location>
</feature>
<protein>
    <submittedName>
        <fullName evidence="3">Uncharacterized protein</fullName>
    </submittedName>
</protein>
<sequence length="112" mass="12241">MHVPTLLLTLATLTAPSVLASPHPFAHPAAVAIPQSAPSDTPSSNNGTQPRKGGHKNRHKEHTPVFRTPCECVKPMMPMGILSEKEQCYFRYYQDVSCFKVNPGCPEPVSKC</sequence>
<evidence type="ECO:0000313" key="4">
    <source>
        <dbReference type="Proteomes" id="UP000244855"/>
    </source>
</evidence>
<dbReference type="Proteomes" id="UP000244855">
    <property type="component" value="Unassembled WGS sequence"/>
</dbReference>
<accession>A0A2V1DY83</accession>